<dbReference type="AlphaFoldDB" id="A0A5R9J1P3"/>
<evidence type="ECO:0000313" key="1">
    <source>
        <dbReference type="EMBL" id="TLU71554.1"/>
    </source>
</evidence>
<dbReference type="EMBL" id="VCDI01000006">
    <property type="protein sequence ID" value="TLU71554.1"/>
    <property type="molecule type" value="Genomic_DNA"/>
</dbReference>
<dbReference type="RefSeq" id="WP_138327191.1">
    <property type="nucleotide sequence ID" value="NZ_VCDI01000006.1"/>
</dbReference>
<comment type="caution">
    <text evidence="1">The sequence shown here is derived from an EMBL/GenBank/DDBJ whole genome shotgun (WGS) entry which is preliminary data.</text>
</comment>
<reference evidence="1 2" key="1">
    <citation type="submission" date="2019-05" db="EMBL/GenBank/DDBJ databases">
        <authorList>
            <person name="Pankratov T."/>
            <person name="Grouzdev D."/>
        </authorList>
    </citation>
    <scope>NUCLEOTIDE SEQUENCE [LARGE SCALE GENOMIC DNA]</scope>
    <source>
        <strain evidence="1 2">KEBCLARHB70R</strain>
    </source>
</reference>
<name>A0A5R9J1P3_9PROT</name>
<keyword evidence="2" id="KW-1185">Reference proteome</keyword>
<dbReference type="OrthoDB" id="1495661at2"/>
<sequence length="130" mass="15314">MSQITDRVVEDLRSIVAGERAERGIQQSDLRSWAEELRCCEVQVLDRIALYLAQEYHHERLDFNFCDVVINNLWGWSITHYKSISDELTQVYLAFDEGEFRHVGDTPDADPAEKYTRRYIAEIIERFGDR</sequence>
<organism evidence="1 2">
    <name type="scientific">Lichenicoccus roseus</name>
    <dbReference type="NCBI Taxonomy" id="2683649"/>
    <lineage>
        <taxon>Bacteria</taxon>
        <taxon>Pseudomonadati</taxon>
        <taxon>Pseudomonadota</taxon>
        <taxon>Alphaproteobacteria</taxon>
        <taxon>Acetobacterales</taxon>
        <taxon>Acetobacteraceae</taxon>
        <taxon>Lichenicoccus</taxon>
    </lineage>
</organism>
<dbReference type="Proteomes" id="UP000305654">
    <property type="component" value="Unassembled WGS sequence"/>
</dbReference>
<proteinExistence type="predicted"/>
<gene>
    <name evidence="1" type="ORF">FE263_16905</name>
</gene>
<protein>
    <submittedName>
        <fullName evidence="1">Uncharacterized protein</fullName>
    </submittedName>
</protein>
<accession>A0A5R9J1P3</accession>
<evidence type="ECO:0000313" key="2">
    <source>
        <dbReference type="Proteomes" id="UP000305654"/>
    </source>
</evidence>